<dbReference type="AlphaFoldDB" id="A0A7Y9ZP20"/>
<dbReference type="Proteomes" id="UP000562045">
    <property type="component" value="Unassembled WGS sequence"/>
</dbReference>
<evidence type="ECO:0000313" key="2">
    <source>
        <dbReference type="Proteomes" id="UP000562045"/>
    </source>
</evidence>
<protein>
    <submittedName>
        <fullName evidence="1">Uncharacterized protein</fullName>
    </submittedName>
</protein>
<sequence>MSICEACEQPGHGPEECANQDRPMCAQTCTCRHAAPESDPAPYWTAVAAAAHTEGAGA</sequence>
<comment type="caution">
    <text evidence="1">The sequence shown here is derived from an EMBL/GenBank/DDBJ whole genome shotgun (WGS) entry which is preliminary data.</text>
</comment>
<reference evidence="1 2" key="1">
    <citation type="submission" date="2020-07" db="EMBL/GenBank/DDBJ databases">
        <title>Sequencing the genomes of 1000 actinobacteria strains.</title>
        <authorList>
            <person name="Klenk H.-P."/>
        </authorList>
    </citation>
    <scope>NUCLEOTIDE SEQUENCE [LARGE SCALE GENOMIC DNA]</scope>
    <source>
        <strain evidence="1 2">DSM 15131</strain>
    </source>
</reference>
<accession>A0A7Y9ZP20</accession>
<organism evidence="1 2">
    <name type="scientific">Nocardioides aromaticivorans</name>
    <dbReference type="NCBI Taxonomy" id="200618"/>
    <lineage>
        <taxon>Bacteria</taxon>
        <taxon>Bacillati</taxon>
        <taxon>Actinomycetota</taxon>
        <taxon>Actinomycetes</taxon>
        <taxon>Propionibacteriales</taxon>
        <taxon>Nocardioidaceae</taxon>
        <taxon>Nocardioides</taxon>
    </lineage>
</organism>
<gene>
    <name evidence="1" type="ORF">BJ993_004999</name>
</gene>
<evidence type="ECO:0000313" key="1">
    <source>
        <dbReference type="EMBL" id="NYI47853.1"/>
    </source>
</evidence>
<proteinExistence type="predicted"/>
<dbReference type="EMBL" id="JACBZM010000002">
    <property type="protein sequence ID" value="NYI47853.1"/>
    <property type="molecule type" value="Genomic_DNA"/>
</dbReference>
<name>A0A7Y9ZP20_9ACTN</name>